<evidence type="ECO:0000313" key="3">
    <source>
        <dbReference type="Proteomes" id="UP000256561"/>
    </source>
</evidence>
<reference evidence="3" key="1">
    <citation type="submission" date="2018-08" db="EMBL/GenBank/DDBJ databases">
        <authorList>
            <person name="Zhang J."/>
            <person name="Du Z.-J."/>
        </authorList>
    </citation>
    <scope>NUCLEOTIDE SEQUENCE [LARGE SCALE GENOMIC DNA]</scope>
    <source>
        <strain evidence="3">KCTC 52655</strain>
    </source>
</reference>
<name>A0A3D8MDD1_9ALTE</name>
<dbReference type="OrthoDB" id="9771071at2"/>
<sequence>MSTLGRRWIRLSTALRVTAMLFLVCGAAVAEDVQKMVLEPQDANLDMGQHLGQSGGGFVPIPQVISEPAVGYGLGVIGVYFHGDSQQPAAEEESLPQNISLLAAGLTENGSWAAGVGHLGFWRDDTVRYRGFAGYGDLNLSFYSLVGVTLPAPIQLNIKGPAVFQEIKYRWHGPWFIGAQYHFRRTESRLRVEANLPDELLSSTLEDWLERHLQSSQTTAGVGVVLDYDTLDSFFNPQSGSAYNLQYQWYRDHFGSDADYQLYKFKALNYWKIQTRLTLGLRLQYDGVQAEELSQLPNYVLPSIQLRGVSSTRYQGEVVGVTEMELGYQWSQNWRLSVFLGAGRAGTDFSALSKAPSVVNKGVGVRYQLVEQYDFYVGLDLARGPEETALYIQAGSTW</sequence>
<keyword evidence="1" id="KW-0732">Signal</keyword>
<organism evidence="2 3">
    <name type="scientific">Alteromonas aestuariivivens</name>
    <dbReference type="NCBI Taxonomy" id="1938339"/>
    <lineage>
        <taxon>Bacteria</taxon>
        <taxon>Pseudomonadati</taxon>
        <taxon>Pseudomonadota</taxon>
        <taxon>Gammaproteobacteria</taxon>
        <taxon>Alteromonadales</taxon>
        <taxon>Alteromonadaceae</taxon>
        <taxon>Alteromonas/Salinimonas group</taxon>
        <taxon>Alteromonas</taxon>
    </lineage>
</organism>
<dbReference type="RefSeq" id="WP_115592151.1">
    <property type="nucleotide sequence ID" value="NZ_QRHA01000002.1"/>
</dbReference>
<feature type="signal peptide" evidence="1">
    <location>
        <begin position="1"/>
        <end position="30"/>
    </location>
</feature>
<dbReference type="EMBL" id="QRHA01000002">
    <property type="protein sequence ID" value="RDV28193.1"/>
    <property type="molecule type" value="Genomic_DNA"/>
</dbReference>
<evidence type="ECO:0000256" key="1">
    <source>
        <dbReference type="SAM" id="SignalP"/>
    </source>
</evidence>
<evidence type="ECO:0000313" key="2">
    <source>
        <dbReference type="EMBL" id="RDV28193.1"/>
    </source>
</evidence>
<gene>
    <name evidence="2" type="ORF">DXV75_04350</name>
</gene>
<proteinExistence type="predicted"/>
<dbReference type="Gene3D" id="2.40.160.50">
    <property type="entry name" value="membrane protein fhac: a member of the omp85/tpsb transporter family"/>
    <property type="match status" value="1"/>
</dbReference>
<keyword evidence="3" id="KW-1185">Reference proteome</keyword>
<comment type="caution">
    <text evidence="2">The sequence shown here is derived from an EMBL/GenBank/DDBJ whole genome shotgun (WGS) entry which is preliminary data.</text>
</comment>
<accession>A0A3D8MDD1</accession>
<protein>
    <submittedName>
        <fullName evidence="2">Glyceraldehyde-3-phosphate dehydrogenase</fullName>
    </submittedName>
</protein>
<dbReference type="AlphaFoldDB" id="A0A3D8MDD1"/>
<feature type="chain" id="PRO_5017587799" evidence="1">
    <location>
        <begin position="31"/>
        <end position="398"/>
    </location>
</feature>
<dbReference type="Proteomes" id="UP000256561">
    <property type="component" value="Unassembled WGS sequence"/>
</dbReference>